<gene>
    <name evidence="2" type="ORF">PR048_027095</name>
</gene>
<evidence type="ECO:0000313" key="2">
    <source>
        <dbReference type="EMBL" id="KAJ8870796.1"/>
    </source>
</evidence>
<accession>A0ABQ9GGJ8</accession>
<comment type="caution">
    <text evidence="2">The sequence shown here is derived from an EMBL/GenBank/DDBJ whole genome shotgun (WGS) entry which is preliminary data.</text>
</comment>
<sequence>MEQSWNVRSGETGDPRNLPPPPPGFHPTDQRYCPARFPHTNIRMRLGLLRCDPAGNWAQFAKVGGEHSDPYTTVVFLRHFIIWRQKEKNFSVLQSVVVSPEGDRLHYARAHAHNITDGEVKWRWCNLRVVVRRTARERDEFSSAKAAMEFTCSEYWDILLASHQDETGSDTRPVHSGFSQVGIVPDDAAGRRVFSGISRFPRTFIPVLFHTYLTSPSSALKISLLRAALHKPFIRRQTQSPISRASNFAILGGISRRARRLGGTRAVRVVEYGGLRAYRTIRRRITARVMSSAGCSPRQFQGAAWQHFIPLGSVWAERSLRGRTLKHHMGPLSERYKAPCHSHSPRHQKTHLKDLQVPENTFTAVAWCERAMTAASLKVKCVEEKTVELEDTRKKEHRNRR</sequence>
<dbReference type="Proteomes" id="UP001159363">
    <property type="component" value="Chromosome 11"/>
</dbReference>
<evidence type="ECO:0000313" key="3">
    <source>
        <dbReference type="Proteomes" id="UP001159363"/>
    </source>
</evidence>
<dbReference type="EMBL" id="JARBHB010000012">
    <property type="protein sequence ID" value="KAJ8870796.1"/>
    <property type="molecule type" value="Genomic_DNA"/>
</dbReference>
<keyword evidence="3" id="KW-1185">Reference proteome</keyword>
<protein>
    <submittedName>
        <fullName evidence="2">Uncharacterized protein</fullName>
    </submittedName>
</protein>
<feature type="region of interest" description="Disordered" evidence="1">
    <location>
        <begin position="1"/>
        <end position="29"/>
    </location>
</feature>
<name>A0ABQ9GGJ8_9NEOP</name>
<reference evidence="2 3" key="1">
    <citation type="submission" date="2023-02" db="EMBL/GenBank/DDBJ databases">
        <title>LHISI_Scaffold_Assembly.</title>
        <authorList>
            <person name="Stuart O.P."/>
            <person name="Cleave R."/>
            <person name="Magrath M.J.L."/>
            <person name="Mikheyev A.S."/>
        </authorList>
    </citation>
    <scope>NUCLEOTIDE SEQUENCE [LARGE SCALE GENOMIC DNA]</scope>
    <source>
        <strain evidence="2">Daus_M_001</strain>
        <tissue evidence="2">Leg muscle</tissue>
    </source>
</reference>
<organism evidence="2 3">
    <name type="scientific">Dryococelus australis</name>
    <dbReference type="NCBI Taxonomy" id="614101"/>
    <lineage>
        <taxon>Eukaryota</taxon>
        <taxon>Metazoa</taxon>
        <taxon>Ecdysozoa</taxon>
        <taxon>Arthropoda</taxon>
        <taxon>Hexapoda</taxon>
        <taxon>Insecta</taxon>
        <taxon>Pterygota</taxon>
        <taxon>Neoptera</taxon>
        <taxon>Polyneoptera</taxon>
        <taxon>Phasmatodea</taxon>
        <taxon>Verophasmatodea</taxon>
        <taxon>Anareolatae</taxon>
        <taxon>Phasmatidae</taxon>
        <taxon>Eurycanthinae</taxon>
        <taxon>Dryococelus</taxon>
    </lineage>
</organism>
<evidence type="ECO:0000256" key="1">
    <source>
        <dbReference type="SAM" id="MobiDB-lite"/>
    </source>
</evidence>
<proteinExistence type="predicted"/>